<evidence type="ECO:0000256" key="5">
    <source>
        <dbReference type="ARBA" id="ARBA00023601"/>
    </source>
</evidence>
<evidence type="ECO:0000256" key="3">
    <source>
        <dbReference type="ARBA" id="ARBA00023004"/>
    </source>
</evidence>
<evidence type="ECO:0000313" key="8">
    <source>
        <dbReference type="EMBL" id="ABL05173.1"/>
    </source>
</evidence>
<dbReference type="KEGG" id="mul:MUL_2895"/>
<dbReference type="Pfam" id="PF04055">
    <property type="entry name" value="Radical_SAM"/>
    <property type="match status" value="1"/>
</dbReference>
<evidence type="ECO:0000256" key="4">
    <source>
        <dbReference type="ARBA" id="ARBA00023014"/>
    </source>
</evidence>
<keyword evidence="2" id="KW-0479">Metal-binding</keyword>
<dbReference type="InterPro" id="IPR007197">
    <property type="entry name" value="rSAM"/>
</dbReference>
<dbReference type="Gene3D" id="3.20.20.70">
    <property type="entry name" value="Aldolase class I"/>
    <property type="match status" value="1"/>
</dbReference>
<dbReference type="Proteomes" id="UP000000765">
    <property type="component" value="Chromosome"/>
</dbReference>
<keyword evidence="1" id="KW-0949">S-adenosyl-L-methionine</keyword>
<feature type="region of interest" description="Disordered" evidence="6">
    <location>
        <begin position="326"/>
        <end position="347"/>
    </location>
</feature>
<dbReference type="InterPro" id="IPR023867">
    <property type="entry name" value="Sulphatase_maturase_rSAM"/>
</dbReference>
<accession>A0PS54</accession>
<dbReference type="eggNOG" id="COG0641">
    <property type="taxonomic scope" value="Bacteria"/>
</dbReference>
<evidence type="ECO:0000259" key="7">
    <source>
        <dbReference type="Pfam" id="PF04055"/>
    </source>
</evidence>
<reference evidence="8 9" key="1">
    <citation type="journal article" date="2007" name="Genome Res.">
        <title>Reductive evolution and niche adaptation inferred from the genome of Mycobacterium ulcerans, the causative agent of Buruli ulcer.</title>
        <authorList>
            <person name="Stinear T.P."/>
            <person name="Seemann T."/>
            <person name="Pidot S."/>
            <person name="Frigui W."/>
            <person name="Reysset G."/>
            <person name="Garnier T."/>
            <person name="Meurice G."/>
            <person name="Simon D."/>
            <person name="Bouchier C."/>
            <person name="Ma L."/>
            <person name="Tichit M."/>
            <person name="Porter J.L."/>
            <person name="Ryan J."/>
            <person name="Johnson P.D."/>
            <person name="Davies J.K."/>
            <person name="Jenkin G.A."/>
            <person name="Small P.L."/>
            <person name="Jones L.M."/>
            <person name="Tekaia F."/>
            <person name="Laval F."/>
            <person name="Daffe M."/>
            <person name="Parkhill J."/>
            <person name="Cole S.T."/>
        </authorList>
    </citation>
    <scope>NUCLEOTIDE SEQUENCE [LARGE SCALE GENOMIC DNA]</scope>
    <source>
        <strain evidence="8 9">Agy99</strain>
    </source>
</reference>
<dbReference type="SUPFAM" id="SSF102114">
    <property type="entry name" value="Radical SAM enzymes"/>
    <property type="match status" value="1"/>
</dbReference>
<evidence type="ECO:0000256" key="6">
    <source>
        <dbReference type="SAM" id="MobiDB-lite"/>
    </source>
</evidence>
<dbReference type="InterPro" id="IPR013785">
    <property type="entry name" value="Aldolase_TIM"/>
</dbReference>
<evidence type="ECO:0000256" key="1">
    <source>
        <dbReference type="ARBA" id="ARBA00022691"/>
    </source>
</evidence>
<dbReference type="AlphaFoldDB" id="A0PS54"/>
<feature type="domain" description="Radical SAM core" evidence="7">
    <location>
        <begin position="31"/>
        <end position="151"/>
    </location>
</feature>
<organism evidence="8 9">
    <name type="scientific">Mycobacterium ulcerans (strain Agy99)</name>
    <dbReference type="NCBI Taxonomy" id="362242"/>
    <lineage>
        <taxon>Bacteria</taxon>
        <taxon>Bacillati</taxon>
        <taxon>Actinomycetota</taxon>
        <taxon>Actinomycetes</taxon>
        <taxon>Mycobacteriales</taxon>
        <taxon>Mycobacteriaceae</taxon>
        <taxon>Mycobacterium</taxon>
        <taxon>Mycobacterium ulcerans group</taxon>
    </lineage>
</organism>
<keyword evidence="3" id="KW-0408">Iron</keyword>
<dbReference type="GO" id="GO:0046872">
    <property type="term" value="F:metal ion binding"/>
    <property type="evidence" value="ECO:0007669"/>
    <property type="project" value="UniProtKB-KW"/>
</dbReference>
<comment type="similarity">
    <text evidence="5">Belongs to the radical SAM superfamily. Anaerobic sulfatase-maturating enzyme family.</text>
</comment>
<keyword evidence="4" id="KW-0411">Iron-sulfur</keyword>
<dbReference type="GO" id="GO:0016491">
    <property type="term" value="F:oxidoreductase activity"/>
    <property type="evidence" value="ECO:0007669"/>
    <property type="project" value="InterPro"/>
</dbReference>
<dbReference type="RefSeq" id="WP_011740786.1">
    <property type="nucleotide sequence ID" value="NC_008611.1"/>
</dbReference>
<name>A0PS54_MYCUA</name>
<dbReference type="CDD" id="cd21109">
    <property type="entry name" value="SPASM"/>
    <property type="match status" value="1"/>
</dbReference>
<gene>
    <name evidence="8" type="ordered locus">MUL_2895</name>
</gene>
<evidence type="ECO:0000256" key="2">
    <source>
        <dbReference type="ARBA" id="ARBA00022723"/>
    </source>
</evidence>
<evidence type="ECO:0000313" key="9">
    <source>
        <dbReference type="Proteomes" id="UP000000765"/>
    </source>
</evidence>
<dbReference type="HOGENOM" id="CLU_798816_0_0_11"/>
<dbReference type="PANTHER" id="PTHR43273:SF3">
    <property type="entry name" value="ANAEROBIC SULFATASE-MATURATING ENZYME HOMOLOG ASLB-RELATED"/>
    <property type="match status" value="1"/>
</dbReference>
<protein>
    <submittedName>
        <fullName evidence="8">Conserved hypothetical oxidoreductase</fullName>
    </submittedName>
</protein>
<dbReference type="InterPro" id="IPR058240">
    <property type="entry name" value="rSAM_sf"/>
</dbReference>
<dbReference type="PANTHER" id="PTHR43273">
    <property type="entry name" value="ANAEROBIC SULFATASE-MATURATING ENZYME HOMOLOG ASLB-RELATED"/>
    <property type="match status" value="1"/>
</dbReference>
<proteinExistence type="inferred from homology"/>
<dbReference type="GO" id="GO:0051536">
    <property type="term" value="F:iron-sulfur cluster binding"/>
    <property type="evidence" value="ECO:0007669"/>
    <property type="project" value="UniProtKB-KW"/>
</dbReference>
<dbReference type="EMBL" id="CP000325">
    <property type="protein sequence ID" value="ABL05173.1"/>
    <property type="molecule type" value="Genomic_DNA"/>
</dbReference>
<sequence>MSESVWRDALVAIRDYADLTIRRCGYDIPVDIIWHGGEPTLLPREYFERVFALQREVFPSDWLQSRRVRNVLQTNLYSVRDEHLDVFEEHDVELGISVDFAEGVRLTAGGKRTEAAVRSNIRRLQDRGLPFSIITVLAGHTVSQIQRVFEEISQLQKPTRLLPLFSGPAARPMNGVTVDKSDILDALMVFFDLWVSAGMTPRVDPLDQYLRTVILKRMGLERPGQDRALLGNDVLVVDRDGRLSCDAYREHGDLGNITETTIEDIVDGATYGYLVHLRLPCRGRDSTEGFGLHAVPVPRRLRHQPDRTQFRQPHPARLPDRSIYLAAHRGPPRGSGLLRRTVQRHGP</sequence>